<accession>A0ACC3BK24</accession>
<proteinExistence type="predicted"/>
<sequence>MVRMRKDAVAQGLVLFSYGCFAHATNLVATAINDGAIKNTLRSLSPCLRLLFRVSASLESDGSPLSAVLGLYSGQRVGTGLWGAASLPALRTRAVQFLGGGEEALEMAVTRELGAFLRFVDAGVALTPAAQLHPATWWSVYGDEWPTLQWVAVRLLALPCSSAGSERAFKPLGRLLSRTRNRTMDARVDKQWTIFVKSRQLRRSDPVSAYARSATERHVLDLVLGRNAAPMGGAGGAPGGGRADDGGLPGGGALNDDAYGLRADGVADAGAIFGRDGRGREADGPRSS</sequence>
<evidence type="ECO:0000313" key="1">
    <source>
        <dbReference type="EMBL" id="KAK1857943.1"/>
    </source>
</evidence>
<comment type="caution">
    <text evidence="1">The sequence shown here is derived from an EMBL/GenBank/DDBJ whole genome shotgun (WGS) entry which is preliminary data.</text>
</comment>
<name>A0ACC3BK24_PYRYE</name>
<gene>
    <name evidence="1" type="ORF">I4F81_000557</name>
</gene>
<protein>
    <submittedName>
        <fullName evidence="1">Uncharacterized protein</fullName>
    </submittedName>
</protein>
<organism evidence="1 2">
    <name type="scientific">Pyropia yezoensis</name>
    <name type="common">Susabi-nori</name>
    <name type="synonym">Porphyra yezoensis</name>
    <dbReference type="NCBI Taxonomy" id="2788"/>
    <lineage>
        <taxon>Eukaryota</taxon>
        <taxon>Rhodophyta</taxon>
        <taxon>Bangiophyceae</taxon>
        <taxon>Bangiales</taxon>
        <taxon>Bangiaceae</taxon>
        <taxon>Pyropia</taxon>
    </lineage>
</organism>
<dbReference type="EMBL" id="CM020618">
    <property type="protein sequence ID" value="KAK1857943.1"/>
    <property type="molecule type" value="Genomic_DNA"/>
</dbReference>
<keyword evidence="2" id="KW-1185">Reference proteome</keyword>
<dbReference type="Proteomes" id="UP000798662">
    <property type="component" value="Chromosome 1"/>
</dbReference>
<reference evidence="1" key="1">
    <citation type="submission" date="2019-11" db="EMBL/GenBank/DDBJ databases">
        <title>Nori genome reveals adaptations in red seaweeds to the harsh intertidal environment.</title>
        <authorList>
            <person name="Wang D."/>
            <person name="Mao Y."/>
        </authorList>
    </citation>
    <scope>NUCLEOTIDE SEQUENCE</scope>
    <source>
        <tissue evidence="1">Gametophyte</tissue>
    </source>
</reference>
<evidence type="ECO:0000313" key="2">
    <source>
        <dbReference type="Proteomes" id="UP000798662"/>
    </source>
</evidence>